<name>A0A380H9Q2_9STAP</name>
<feature type="transmembrane region" description="Helical" evidence="1">
    <location>
        <begin position="62"/>
        <end position="84"/>
    </location>
</feature>
<accession>A0A380H9Q2</accession>
<reference evidence="2 3" key="1">
    <citation type="submission" date="2018-06" db="EMBL/GenBank/DDBJ databases">
        <authorList>
            <consortium name="Pathogen Informatics"/>
            <person name="Doyle S."/>
        </authorList>
    </citation>
    <scope>NUCLEOTIDE SEQUENCE [LARGE SCALE GENOMIC DNA]</scope>
    <source>
        <strain evidence="2 3">NCTC11807</strain>
    </source>
</reference>
<feature type="transmembrane region" description="Helical" evidence="1">
    <location>
        <begin position="21"/>
        <end position="42"/>
    </location>
</feature>
<dbReference type="EMBL" id="UHDZ01000001">
    <property type="protein sequence ID" value="SUM74350.1"/>
    <property type="molecule type" value="Genomic_DNA"/>
</dbReference>
<dbReference type="PANTHER" id="PTHR30175:SF4">
    <property type="entry name" value="PTS SYSTEM TREHALOSE-SPECIFIC EIIBC COMPONENT"/>
    <property type="match status" value="1"/>
</dbReference>
<dbReference type="PANTHER" id="PTHR30175">
    <property type="entry name" value="PHOSPHOTRANSFERASE SYSTEM TRANSPORT PROTEIN"/>
    <property type="match status" value="1"/>
</dbReference>
<dbReference type="GO" id="GO:0090589">
    <property type="term" value="F:protein-phosphocysteine-trehalose phosphotransferase system transporter activity"/>
    <property type="evidence" value="ECO:0007669"/>
    <property type="project" value="TreeGrafter"/>
</dbReference>
<sequence>MSGLLGVTEPALFGVNLPLKYPFIAAISTSCVLGGIIGANQVLGKVSVGGVPAIISIQKEFWLIYGIITVLAIIVPFFITIFLSKLSKQEVKEMVEEFVAD</sequence>
<keyword evidence="1" id="KW-0812">Transmembrane</keyword>
<keyword evidence="2" id="KW-0808">Transferase</keyword>
<dbReference type="GO" id="GO:0009401">
    <property type="term" value="P:phosphoenolpyruvate-dependent sugar phosphotransferase system"/>
    <property type="evidence" value="ECO:0007669"/>
    <property type="project" value="TreeGrafter"/>
</dbReference>
<keyword evidence="3" id="KW-1185">Reference proteome</keyword>
<organism evidence="2 3">
    <name type="scientific">Staphylococcus saccharolyticus</name>
    <dbReference type="NCBI Taxonomy" id="33028"/>
    <lineage>
        <taxon>Bacteria</taxon>
        <taxon>Bacillati</taxon>
        <taxon>Bacillota</taxon>
        <taxon>Bacilli</taxon>
        <taxon>Bacillales</taxon>
        <taxon>Staphylococcaceae</taxon>
        <taxon>Staphylococcus</taxon>
    </lineage>
</organism>
<evidence type="ECO:0000313" key="3">
    <source>
        <dbReference type="Proteomes" id="UP000255425"/>
    </source>
</evidence>
<dbReference type="InterPro" id="IPR050558">
    <property type="entry name" value="PTS_Sugar-Specific_Components"/>
</dbReference>
<keyword evidence="1" id="KW-0472">Membrane</keyword>
<dbReference type="GO" id="GO:0005886">
    <property type="term" value="C:plasma membrane"/>
    <property type="evidence" value="ECO:0007669"/>
    <property type="project" value="TreeGrafter"/>
</dbReference>
<evidence type="ECO:0000256" key="1">
    <source>
        <dbReference type="SAM" id="Phobius"/>
    </source>
</evidence>
<dbReference type="AlphaFoldDB" id="A0A380H9Q2"/>
<keyword evidence="1" id="KW-1133">Transmembrane helix</keyword>
<dbReference type="GO" id="GO:0015771">
    <property type="term" value="P:trehalose transport"/>
    <property type="evidence" value="ECO:0007669"/>
    <property type="project" value="TreeGrafter"/>
</dbReference>
<evidence type="ECO:0000313" key="2">
    <source>
        <dbReference type="EMBL" id="SUM74350.1"/>
    </source>
</evidence>
<proteinExistence type="predicted"/>
<protein>
    <submittedName>
        <fullName evidence="2">Phosphotransferase system trehalose-specific enzyme IIBC component</fullName>
    </submittedName>
</protein>
<dbReference type="Proteomes" id="UP000255425">
    <property type="component" value="Unassembled WGS sequence"/>
</dbReference>
<gene>
    <name evidence="2" type="primary">treB_1</name>
    <name evidence="2" type="ORF">NCTC11807_02575</name>
</gene>